<protein>
    <recommendedName>
        <fullName evidence="4">ABC transmembrane type-1 domain-containing protein</fullName>
    </recommendedName>
</protein>
<feature type="transmembrane region" description="Helical" evidence="1">
    <location>
        <begin position="21"/>
        <end position="41"/>
    </location>
</feature>
<keyword evidence="1" id="KW-0472">Membrane</keyword>
<evidence type="ECO:0000256" key="1">
    <source>
        <dbReference type="SAM" id="Phobius"/>
    </source>
</evidence>
<dbReference type="RefSeq" id="WP_209464806.1">
    <property type="nucleotide sequence ID" value="NZ_JAGGLG010000001.1"/>
</dbReference>
<evidence type="ECO:0000313" key="2">
    <source>
        <dbReference type="EMBL" id="MBP2016639.1"/>
    </source>
</evidence>
<reference evidence="2 3" key="1">
    <citation type="submission" date="2021-03" db="EMBL/GenBank/DDBJ databases">
        <title>Genomic Encyclopedia of Type Strains, Phase IV (KMG-IV): sequencing the most valuable type-strain genomes for metagenomic binning, comparative biology and taxonomic classification.</title>
        <authorList>
            <person name="Goeker M."/>
        </authorList>
    </citation>
    <scope>NUCLEOTIDE SEQUENCE [LARGE SCALE GENOMIC DNA]</scope>
    <source>
        <strain evidence="2 3">DSM 27138</strain>
    </source>
</reference>
<proteinExistence type="predicted"/>
<dbReference type="EMBL" id="JAGGLG010000001">
    <property type="protein sequence ID" value="MBP2016639.1"/>
    <property type="molecule type" value="Genomic_DNA"/>
</dbReference>
<evidence type="ECO:0008006" key="4">
    <source>
        <dbReference type="Google" id="ProtNLM"/>
    </source>
</evidence>
<keyword evidence="1" id="KW-1133">Transmembrane helix</keyword>
<evidence type="ECO:0000313" key="3">
    <source>
        <dbReference type="Proteomes" id="UP001519289"/>
    </source>
</evidence>
<organism evidence="2 3">
    <name type="scientific">Symbiobacterium terraclitae</name>
    <dbReference type="NCBI Taxonomy" id="557451"/>
    <lineage>
        <taxon>Bacteria</taxon>
        <taxon>Bacillati</taxon>
        <taxon>Bacillota</taxon>
        <taxon>Clostridia</taxon>
        <taxon>Eubacteriales</taxon>
        <taxon>Symbiobacteriaceae</taxon>
        <taxon>Symbiobacterium</taxon>
    </lineage>
</organism>
<dbReference type="Proteomes" id="UP001519289">
    <property type="component" value="Unassembled WGS sequence"/>
</dbReference>
<name>A0ABS4JQ99_9FIRM</name>
<keyword evidence="3" id="KW-1185">Reference proteome</keyword>
<sequence length="70" mass="7479">MSLFSIVRTLPLGTKLRARQLQAAAVGIASLAMGAVVPFLVRSLVDSVAGGTPGFQAWALGWWPWSRGWP</sequence>
<gene>
    <name evidence="2" type="ORF">J2Z79_000012</name>
</gene>
<comment type="caution">
    <text evidence="2">The sequence shown here is derived from an EMBL/GenBank/DDBJ whole genome shotgun (WGS) entry which is preliminary data.</text>
</comment>
<accession>A0ABS4JQ99</accession>
<keyword evidence="1" id="KW-0812">Transmembrane</keyword>